<feature type="domain" description="Amidohydrolase 3" evidence="1">
    <location>
        <begin position="52"/>
        <end position="484"/>
    </location>
</feature>
<dbReference type="RefSeq" id="WP_252440630.1">
    <property type="nucleotide sequence ID" value="NZ_JAGSOV010000040.1"/>
</dbReference>
<keyword evidence="3" id="KW-1185">Reference proteome</keyword>
<dbReference type="SUPFAM" id="SSF51556">
    <property type="entry name" value="Metallo-dependent hydrolases"/>
    <property type="match status" value="1"/>
</dbReference>
<reference evidence="2" key="1">
    <citation type="submission" date="2021-04" db="EMBL/GenBank/DDBJ databases">
        <title>Pseudonocardia sp. nov., isolated from sandy soil of mangrove forest.</title>
        <authorList>
            <person name="Zan Z."/>
            <person name="Huang R."/>
            <person name="Liu W."/>
        </authorList>
    </citation>
    <scope>NUCLEOTIDE SEQUENCE</scope>
    <source>
        <strain evidence="2">S2-4</strain>
    </source>
</reference>
<dbReference type="PANTHER" id="PTHR22642:SF2">
    <property type="entry name" value="PROTEIN LONG AFTER FAR-RED 3"/>
    <property type="match status" value="1"/>
</dbReference>
<dbReference type="EMBL" id="JAGSOV010000040">
    <property type="protein sequence ID" value="MCO1657180.1"/>
    <property type="molecule type" value="Genomic_DNA"/>
</dbReference>
<dbReference type="InterPro" id="IPR013108">
    <property type="entry name" value="Amidohydro_3"/>
</dbReference>
<dbReference type="Gene3D" id="3.20.20.140">
    <property type="entry name" value="Metal-dependent hydrolases"/>
    <property type="match status" value="1"/>
</dbReference>
<evidence type="ECO:0000313" key="3">
    <source>
        <dbReference type="Proteomes" id="UP001165283"/>
    </source>
</evidence>
<gene>
    <name evidence="2" type="ORF">KDL28_19150</name>
</gene>
<name>A0ABT1A2G4_9PSEU</name>
<dbReference type="SUPFAM" id="SSF51338">
    <property type="entry name" value="Composite domain of metallo-dependent hydrolases"/>
    <property type="match status" value="1"/>
</dbReference>
<comment type="caution">
    <text evidence="2">The sequence shown here is derived from an EMBL/GenBank/DDBJ whole genome shotgun (WGS) entry which is preliminary data.</text>
</comment>
<sequence length="490" mass="51431">MTGPVVLHDVRVPGGERPLDVRIAAGRVVAVADSTGSARGLARAGDEVVRWAGAYVLPGFVDGHVHWTQWAQARRRVDVTASVSAVEAVAAIVRSGVRGDVVRAQGYRSALWAEQPHKDLLERALPGVAVAVVSMDLHAVWLSPAALARLGLDHPTGVLREQAGFDAQRALSELEPPAVLDRWVAEASAAAAARGITGILDFEFADNAADWSRRAAAGDPAVRVRAAVWEPWLDAAIAAGRRTGDVLPGTNGLVRTGPLKIIADGSLNTRTAYCHHRYPDPGDDHGLLLVEPEALRALMAKGGAHGLHPAVHAIGDRATTVVLDAFDTVDGPGRIEHAQLVDPADLPRFARPGLVASVQPQHAVADRDVADRHWAPVAAHAFPYAALLAAGARLELGSDAPVSEPDPWAAVADAVTRTDDDRPPWHPQQAIPLPVALAGAAAGRGLPGVGEEADLVVVGADPLRTPATDLRRMPVLATLRGGEWTFRAGG</sequence>
<dbReference type="InterPro" id="IPR011059">
    <property type="entry name" value="Metal-dep_hydrolase_composite"/>
</dbReference>
<dbReference type="PANTHER" id="PTHR22642">
    <property type="entry name" value="IMIDAZOLONEPROPIONASE"/>
    <property type="match status" value="1"/>
</dbReference>
<evidence type="ECO:0000313" key="2">
    <source>
        <dbReference type="EMBL" id="MCO1657180.1"/>
    </source>
</evidence>
<dbReference type="Gene3D" id="2.30.40.10">
    <property type="entry name" value="Urease, subunit C, domain 1"/>
    <property type="match status" value="1"/>
</dbReference>
<organism evidence="2 3">
    <name type="scientific">Pseudonocardia humida</name>
    <dbReference type="NCBI Taxonomy" id="2800819"/>
    <lineage>
        <taxon>Bacteria</taxon>
        <taxon>Bacillati</taxon>
        <taxon>Actinomycetota</taxon>
        <taxon>Actinomycetes</taxon>
        <taxon>Pseudonocardiales</taxon>
        <taxon>Pseudonocardiaceae</taxon>
        <taxon>Pseudonocardia</taxon>
    </lineage>
</organism>
<dbReference type="InterPro" id="IPR032466">
    <property type="entry name" value="Metal_Hydrolase"/>
</dbReference>
<accession>A0ABT1A2G4</accession>
<proteinExistence type="predicted"/>
<dbReference type="Pfam" id="PF07969">
    <property type="entry name" value="Amidohydro_3"/>
    <property type="match status" value="1"/>
</dbReference>
<dbReference type="Proteomes" id="UP001165283">
    <property type="component" value="Unassembled WGS sequence"/>
</dbReference>
<dbReference type="Gene3D" id="3.10.310.70">
    <property type="match status" value="1"/>
</dbReference>
<evidence type="ECO:0000259" key="1">
    <source>
        <dbReference type="Pfam" id="PF07969"/>
    </source>
</evidence>
<protein>
    <submittedName>
        <fullName evidence="2">Amidohydrolase family protein</fullName>
    </submittedName>
</protein>